<keyword evidence="4" id="KW-1185">Reference proteome</keyword>
<dbReference type="OrthoDB" id="7406066at2"/>
<reference evidence="2" key="1">
    <citation type="submission" date="2016-12" db="EMBL/GenBank/DDBJ databases">
        <title>Whole genome sequencing of Sphingomonas koreensis.</title>
        <authorList>
            <person name="Conlan S."/>
            <person name="Thomas P.J."/>
            <person name="Mullikin J."/>
            <person name="Palmore T.N."/>
            <person name="Frank K.M."/>
            <person name="Segre J.A."/>
        </authorList>
    </citation>
    <scope>NUCLEOTIDE SEQUENCE</scope>
    <source>
        <strain evidence="2">ABOJV</strain>
    </source>
</reference>
<organism evidence="2 4">
    <name type="scientific">Sphingomonas koreensis</name>
    <dbReference type="NCBI Taxonomy" id="93064"/>
    <lineage>
        <taxon>Bacteria</taxon>
        <taxon>Pseudomonadati</taxon>
        <taxon>Pseudomonadota</taxon>
        <taxon>Alphaproteobacteria</taxon>
        <taxon>Sphingomonadales</taxon>
        <taxon>Sphingomonadaceae</taxon>
        <taxon>Sphingomonas</taxon>
    </lineage>
</organism>
<reference evidence="3 5" key="3">
    <citation type="submission" date="2018-07" db="EMBL/GenBank/DDBJ databases">
        <title>Genomic and Epidemiologic Investigation of an Indolent Hospital Outbreak.</title>
        <authorList>
            <person name="Johnson R.C."/>
            <person name="Deming C."/>
            <person name="Conlan S."/>
            <person name="Zellmer C.J."/>
            <person name="Michelin A.V."/>
            <person name="Lee-Lin S."/>
            <person name="Thomas P.J."/>
            <person name="Park M."/>
            <person name="Weingarten R.A."/>
            <person name="Less J."/>
            <person name="Dekker J.P."/>
            <person name="Frank K.M."/>
            <person name="Musser K.A."/>
            <person name="Mcquiston J.R."/>
            <person name="Henderson D.K."/>
            <person name="Lau A.F."/>
            <person name="Palmore T.N."/>
            <person name="Segre J.A."/>
        </authorList>
    </citation>
    <scope>NUCLEOTIDE SEQUENCE [LARGE SCALE GENOMIC DNA]</scope>
    <source>
        <strain evidence="3 5">SK-NIH.Env10_0317</strain>
    </source>
</reference>
<evidence type="ECO:0000313" key="4">
    <source>
        <dbReference type="Proteomes" id="UP000185161"/>
    </source>
</evidence>
<reference evidence="4" key="2">
    <citation type="submission" date="2016-12" db="EMBL/GenBank/DDBJ databases">
        <title>Whole genome sequencing of Sphingomonas sp. ABOJV.</title>
        <authorList>
            <person name="Conlan S."/>
            <person name="Thomas P.J."/>
            <person name="Mullikin J."/>
            <person name="Palmore T.N."/>
            <person name="Frank K.M."/>
            <person name="Segre J.A."/>
        </authorList>
    </citation>
    <scope>NUCLEOTIDE SEQUENCE [LARGE SCALE GENOMIC DNA]</scope>
    <source>
        <strain evidence="4">ABOJV</strain>
    </source>
</reference>
<dbReference type="EMBL" id="QQWO01000003">
    <property type="protein sequence ID" value="RSV06277.1"/>
    <property type="molecule type" value="Genomic_DNA"/>
</dbReference>
<dbReference type="KEGG" id="skr:BRX40_15915"/>
<dbReference type="RefSeq" id="WP_075152268.1">
    <property type="nucleotide sequence ID" value="NZ_CP018820.1"/>
</dbReference>
<dbReference type="EMBL" id="CP018820">
    <property type="protein sequence ID" value="APR53712.1"/>
    <property type="molecule type" value="Genomic_DNA"/>
</dbReference>
<accession>A0A1L6JCR2</accession>
<dbReference type="Pfam" id="PF10082">
    <property type="entry name" value="BBP2_2"/>
    <property type="match status" value="1"/>
</dbReference>
<keyword evidence="1" id="KW-0732">Signal</keyword>
<gene>
    <name evidence="2" type="ORF">BRX40_15915</name>
    <name evidence="3" type="ORF">CA257_05080</name>
</gene>
<evidence type="ECO:0000313" key="2">
    <source>
        <dbReference type="EMBL" id="APR53712.1"/>
    </source>
</evidence>
<protein>
    <recommendedName>
        <fullName evidence="6">Outer membrane beta-barrel protein</fullName>
    </recommendedName>
</protein>
<feature type="chain" id="PRO_5041797921" description="Outer membrane beta-barrel protein" evidence="1">
    <location>
        <begin position="36"/>
        <end position="421"/>
    </location>
</feature>
<sequence length="421" mass="45877">MAKRRTAPAMRPCAVRCGAFPLIAVLLAAPPVADAQQVRRGASPLDLPRPGYERRTTRIGPAEVRIDVEVAALYDTNVYATSTATTGDAAMVARPRVAIDWRGANAELHGEAYADIRRYLDQGRESASRFGAALSGQIAPAAGHVLSGEMRFDRDIESRADPEARASILLPPRKINILAGEIGYTLTGTRLGLNLTGGVQKLDFLDPNEQDRDFTSWRGSARATWRPAAPVAFFAEAYINRRNFRTAVDLSGINRDATTYGFIAGVSREVSPRLRGRIGAGVFRFDPDDGALGGYTGFALSGDVTWNPRARTAVTAQLFRGDVATARAGSSGRTDTRIALTIDQEAYHNVLLHGRAGWTQSRYRGVGADTLNTWSLAAEGEYLVNRTFSLFVGVNYARRTARDRLDRFSRAQLQAGIRARF</sequence>
<feature type="signal peptide" evidence="1">
    <location>
        <begin position="1"/>
        <end position="35"/>
    </location>
</feature>
<dbReference type="Proteomes" id="UP000286681">
    <property type="component" value="Unassembled WGS sequence"/>
</dbReference>
<dbReference type="STRING" id="93064.BRX40_15915"/>
<name>A0A1L6JCR2_9SPHN</name>
<dbReference type="SUPFAM" id="SSF56935">
    <property type="entry name" value="Porins"/>
    <property type="match status" value="1"/>
</dbReference>
<dbReference type="InterPro" id="IPR018759">
    <property type="entry name" value="BBP2_2"/>
</dbReference>
<evidence type="ECO:0008006" key="6">
    <source>
        <dbReference type="Google" id="ProtNLM"/>
    </source>
</evidence>
<evidence type="ECO:0000313" key="3">
    <source>
        <dbReference type="EMBL" id="RSV06277.1"/>
    </source>
</evidence>
<dbReference type="Proteomes" id="UP000185161">
    <property type="component" value="Chromosome"/>
</dbReference>
<dbReference type="AlphaFoldDB" id="A0A1L6JCR2"/>
<dbReference type="GeneID" id="44134049"/>
<evidence type="ECO:0000256" key="1">
    <source>
        <dbReference type="SAM" id="SignalP"/>
    </source>
</evidence>
<proteinExistence type="predicted"/>
<evidence type="ECO:0000313" key="5">
    <source>
        <dbReference type="Proteomes" id="UP000286681"/>
    </source>
</evidence>